<accession>A0A147KLY1</accession>
<dbReference type="InterPro" id="IPR032675">
    <property type="entry name" value="LRR_dom_sf"/>
</dbReference>
<name>A0A147KLY1_THECS</name>
<gene>
    <name evidence="1" type="ORF">AC529_01735</name>
</gene>
<evidence type="ECO:0000313" key="1">
    <source>
        <dbReference type="EMBL" id="KUP98345.1"/>
    </source>
</evidence>
<feature type="non-terminal residue" evidence="1">
    <location>
        <position position="154"/>
    </location>
</feature>
<dbReference type="Gene3D" id="3.80.10.10">
    <property type="entry name" value="Ribonuclease Inhibitor"/>
    <property type="match status" value="1"/>
</dbReference>
<dbReference type="PATRIC" id="fig|665004.4.peg.294"/>
<sequence length="154" mass="17317">MSFFEHLTEFGGLPVVDYPCADLQEEQLNRARQWARRTGHPLPERLEPSEAYTAALAAPGTAAWRLRVMYPARQPFADLFAHFLDEVDTAQVSALVVGCWGEETGQGPRDLLVEHADRFPALRALFFGEFVQEEAEVSWIEQCDVAPLLAAFPR</sequence>
<evidence type="ECO:0000313" key="2">
    <source>
        <dbReference type="Proteomes" id="UP000074382"/>
    </source>
</evidence>
<proteinExistence type="predicted"/>
<dbReference type="STRING" id="665004.AC529_01735"/>
<dbReference type="Proteomes" id="UP000074382">
    <property type="component" value="Unassembled WGS sequence"/>
</dbReference>
<dbReference type="EMBL" id="LGEM01000011">
    <property type="protein sequence ID" value="KUP98345.1"/>
    <property type="molecule type" value="Genomic_DNA"/>
</dbReference>
<organism evidence="1 2">
    <name type="scientific">Thermobifida cellulosilytica TB100</name>
    <dbReference type="NCBI Taxonomy" id="665004"/>
    <lineage>
        <taxon>Bacteria</taxon>
        <taxon>Bacillati</taxon>
        <taxon>Actinomycetota</taxon>
        <taxon>Actinomycetes</taxon>
        <taxon>Streptosporangiales</taxon>
        <taxon>Nocardiopsidaceae</taxon>
        <taxon>Thermobifida</taxon>
    </lineage>
</organism>
<protein>
    <submittedName>
        <fullName evidence="1">Uncharacterized protein</fullName>
    </submittedName>
</protein>
<reference evidence="2" key="1">
    <citation type="journal article" date="2017" name="Acta Aliment.">
        <title>Plant polysaccharide degrading enzyme system of Thermpbifida cellulosilytica TB100 revealed by de novo genome project data.</title>
        <authorList>
            <person name="Toth A."/>
            <person name="Baka E."/>
            <person name="Luzics S."/>
            <person name="Bata-Vidacs I."/>
            <person name="Nagy I."/>
            <person name="Balint B."/>
            <person name="Herceg R."/>
            <person name="Olasz F."/>
            <person name="Wilk T."/>
            <person name="Nagy T."/>
            <person name="Kriszt B."/>
            <person name="Nagy I."/>
            <person name="Kukolya J."/>
        </authorList>
    </citation>
    <scope>NUCLEOTIDE SEQUENCE [LARGE SCALE GENOMIC DNA]</scope>
    <source>
        <strain evidence="2">TB100</strain>
    </source>
</reference>
<dbReference type="AlphaFoldDB" id="A0A147KLY1"/>
<comment type="caution">
    <text evidence="1">The sequence shown here is derived from an EMBL/GenBank/DDBJ whole genome shotgun (WGS) entry which is preliminary data.</text>
</comment>
<keyword evidence="2" id="KW-1185">Reference proteome</keyword>